<dbReference type="Proteomes" id="UP000825935">
    <property type="component" value="Chromosome 2"/>
</dbReference>
<evidence type="ECO:0000313" key="2">
    <source>
        <dbReference type="EMBL" id="KAH7444711.1"/>
    </source>
</evidence>
<protein>
    <submittedName>
        <fullName evidence="2">Uncharacterized protein</fullName>
    </submittedName>
</protein>
<feature type="coiled-coil region" evidence="1">
    <location>
        <begin position="247"/>
        <end position="278"/>
    </location>
</feature>
<feature type="coiled-coil region" evidence="1">
    <location>
        <begin position="81"/>
        <end position="115"/>
    </location>
</feature>
<comment type="caution">
    <text evidence="2">The sequence shown here is derived from an EMBL/GenBank/DDBJ whole genome shotgun (WGS) entry which is preliminary data.</text>
</comment>
<keyword evidence="1" id="KW-0175">Coiled coil</keyword>
<keyword evidence="3" id="KW-1185">Reference proteome</keyword>
<evidence type="ECO:0000313" key="3">
    <source>
        <dbReference type="Proteomes" id="UP000825935"/>
    </source>
</evidence>
<evidence type="ECO:0000256" key="1">
    <source>
        <dbReference type="SAM" id="Coils"/>
    </source>
</evidence>
<accession>A0A8T2V890</accession>
<name>A0A8T2V890_CERRI</name>
<dbReference type="EMBL" id="CM035407">
    <property type="protein sequence ID" value="KAH7444711.1"/>
    <property type="molecule type" value="Genomic_DNA"/>
</dbReference>
<organism evidence="2 3">
    <name type="scientific">Ceratopteris richardii</name>
    <name type="common">Triangle waterfern</name>
    <dbReference type="NCBI Taxonomy" id="49495"/>
    <lineage>
        <taxon>Eukaryota</taxon>
        <taxon>Viridiplantae</taxon>
        <taxon>Streptophyta</taxon>
        <taxon>Embryophyta</taxon>
        <taxon>Tracheophyta</taxon>
        <taxon>Polypodiopsida</taxon>
        <taxon>Polypodiidae</taxon>
        <taxon>Polypodiales</taxon>
        <taxon>Pteridineae</taxon>
        <taxon>Pteridaceae</taxon>
        <taxon>Parkerioideae</taxon>
        <taxon>Ceratopteris</taxon>
    </lineage>
</organism>
<reference evidence="2" key="1">
    <citation type="submission" date="2021-08" db="EMBL/GenBank/DDBJ databases">
        <title>WGS assembly of Ceratopteris richardii.</title>
        <authorList>
            <person name="Marchant D.B."/>
            <person name="Chen G."/>
            <person name="Jenkins J."/>
            <person name="Shu S."/>
            <person name="Leebens-Mack J."/>
            <person name="Grimwood J."/>
            <person name="Schmutz J."/>
            <person name="Soltis P."/>
            <person name="Soltis D."/>
            <person name="Chen Z.-H."/>
        </authorList>
    </citation>
    <scope>NUCLEOTIDE SEQUENCE</scope>
    <source>
        <strain evidence="2">Whitten #5841</strain>
        <tissue evidence="2">Leaf</tissue>
    </source>
</reference>
<dbReference type="AlphaFoldDB" id="A0A8T2V890"/>
<proteinExistence type="predicted"/>
<sequence>MNQSDRCLSSLYVEVDKSGVTPSTKITRASESKDTGSPDRGLVELVKGLECQVNWLHVERDGDKVKMERIEENQVKMAEVLGNWEKQMRSVESENKELKGENNNLKRKIQTLQCESGVRRGKQMRKEVLDIRTGRVMIDCYHVMIEEEPSRDRDDLMRRVERMEHEIEKVQSIICRYSDQAGKACEEFHLELERMKSAQAKSDEKVRHVEKENAKLSSKLGRWMNRKDDETRGQVEDSKVGKMEEELKALLDRLDTFGTELERTKDELSKKVDDLDEENMSKIWEERSIREEVEKLTVPVEKREDIPLGSEKRVREDKGMEQIWNRFRSIDSDLFQYQSDIEHNKQGLRDLAVRLEALRGTMTNGSFQGHLSGQVESLRGRGWR</sequence>
<gene>
    <name evidence="2" type="ORF">KP509_02G089200</name>
</gene>